<dbReference type="Pfam" id="PF00657">
    <property type="entry name" value="Lipase_GDSL"/>
    <property type="match status" value="1"/>
</dbReference>
<dbReference type="Gene3D" id="3.40.50.1110">
    <property type="entry name" value="SGNH hydrolase"/>
    <property type="match status" value="1"/>
</dbReference>
<dbReference type="PROSITE" id="PS51164">
    <property type="entry name" value="CBM1_2"/>
    <property type="match status" value="1"/>
</dbReference>
<dbReference type="InterPro" id="IPR051058">
    <property type="entry name" value="GDSL_Est/Lipase"/>
</dbReference>
<reference evidence="5 6" key="1">
    <citation type="submission" date="2017-12" db="EMBL/GenBank/DDBJ databases">
        <title>Comparative genomics of Botrytis spp.</title>
        <authorList>
            <person name="Valero-Jimenez C.A."/>
            <person name="Tapia P."/>
            <person name="Veloso J."/>
            <person name="Silva-Moreno E."/>
            <person name="Staats M."/>
            <person name="Valdes J.H."/>
            <person name="Van Kan J.A.L."/>
        </authorList>
    </citation>
    <scope>NUCLEOTIDE SEQUENCE [LARGE SCALE GENOMIC DNA]</scope>
    <source>
        <strain evidence="5 6">Bt9001</strain>
    </source>
</reference>
<dbReference type="InterPro" id="IPR036514">
    <property type="entry name" value="SGNH_hydro_sf"/>
</dbReference>
<dbReference type="EMBL" id="PQXH01000039">
    <property type="protein sequence ID" value="TGO15551.1"/>
    <property type="molecule type" value="Genomic_DNA"/>
</dbReference>
<proteinExistence type="predicted"/>
<dbReference type="PANTHER" id="PTHR45648">
    <property type="entry name" value="GDSL LIPASE/ACYLHYDROLASE FAMILY PROTEIN (AFU_ORTHOLOGUE AFUA_4G14700)"/>
    <property type="match status" value="1"/>
</dbReference>
<dbReference type="InterPro" id="IPR035971">
    <property type="entry name" value="CBD_sf"/>
</dbReference>
<keyword evidence="1 3" id="KW-0732">Signal</keyword>
<keyword evidence="2" id="KW-0378">Hydrolase</keyword>
<dbReference type="Proteomes" id="UP000297777">
    <property type="component" value="Unassembled WGS sequence"/>
</dbReference>
<dbReference type="SUPFAM" id="SSF52266">
    <property type="entry name" value="SGNH hydrolase"/>
    <property type="match status" value="1"/>
</dbReference>
<dbReference type="InterPro" id="IPR000254">
    <property type="entry name" value="CBD"/>
</dbReference>
<dbReference type="GO" id="GO:0016788">
    <property type="term" value="F:hydrolase activity, acting on ester bonds"/>
    <property type="evidence" value="ECO:0007669"/>
    <property type="project" value="InterPro"/>
</dbReference>
<dbReference type="InterPro" id="IPR001087">
    <property type="entry name" value="GDSL"/>
</dbReference>
<feature type="signal peptide" evidence="3">
    <location>
        <begin position="1"/>
        <end position="22"/>
    </location>
</feature>
<evidence type="ECO:0000256" key="1">
    <source>
        <dbReference type="ARBA" id="ARBA00022729"/>
    </source>
</evidence>
<dbReference type="CDD" id="cd01846">
    <property type="entry name" value="fatty_acyltransferase_like"/>
    <property type="match status" value="1"/>
</dbReference>
<dbReference type="GO" id="GO:0005975">
    <property type="term" value="P:carbohydrate metabolic process"/>
    <property type="evidence" value="ECO:0007669"/>
    <property type="project" value="InterPro"/>
</dbReference>
<dbReference type="PROSITE" id="PS00562">
    <property type="entry name" value="CBM1_1"/>
    <property type="match status" value="1"/>
</dbReference>
<dbReference type="GO" id="GO:0005576">
    <property type="term" value="C:extracellular region"/>
    <property type="evidence" value="ECO:0007669"/>
    <property type="project" value="InterPro"/>
</dbReference>
<keyword evidence="6" id="KW-1185">Reference proteome</keyword>
<dbReference type="GO" id="GO:0030248">
    <property type="term" value="F:cellulose binding"/>
    <property type="evidence" value="ECO:0007669"/>
    <property type="project" value="InterPro"/>
</dbReference>
<evidence type="ECO:0000256" key="3">
    <source>
        <dbReference type="SAM" id="SignalP"/>
    </source>
</evidence>
<evidence type="ECO:0000313" key="6">
    <source>
        <dbReference type="Proteomes" id="UP000297777"/>
    </source>
</evidence>
<accession>A0A4Z1F236</accession>
<protein>
    <recommendedName>
        <fullName evidence="4">CBM1 domain-containing protein</fullName>
    </recommendedName>
</protein>
<dbReference type="OrthoDB" id="1600564at2759"/>
<comment type="caution">
    <text evidence="5">The sequence shown here is derived from an EMBL/GenBank/DDBJ whole genome shotgun (WGS) entry which is preliminary data.</text>
</comment>
<gene>
    <name evidence="5" type="ORF">BTUL_0039g00690</name>
</gene>
<feature type="domain" description="CBM1" evidence="4">
    <location>
        <begin position="23"/>
        <end position="59"/>
    </location>
</feature>
<evidence type="ECO:0000259" key="4">
    <source>
        <dbReference type="PROSITE" id="PS51164"/>
    </source>
</evidence>
<dbReference type="Pfam" id="PF00734">
    <property type="entry name" value="CBM_1"/>
    <property type="match status" value="1"/>
</dbReference>
<organism evidence="5 6">
    <name type="scientific">Botrytis tulipae</name>
    <dbReference type="NCBI Taxonomy" id="87230"/>
    <lineage>
        <taxon>Eukaryota</taxon>
        <taxon>Fungi</taxon>
        <taxon>Dikarya</taxon>
        <taxon>Ascomycota</taxon>
        <taxon>Pezizomycotina</taxon>
        <taxon>Leotiomycetes</taxon>
        <taxon>Helotiales</taxon>
        <taxon>Sclerotiniaceae</taxon>
        <taxon>Botrytis</taxon>
    </lineage>
</organism>
<evidence type="ECO:0000313" key="5">
    <source>
        <dbReference type="EMBL" id="TGO15551.1"/>
    </source>
</evidence>
<dbReference type="PANTHER" id="PTHR45648:SF22">
    <property type="entry name" value="GDSL LIPASE_ACYLHYDROLASE FAMILY PROTEIN (AFU_ORTHOLOGUE AFUA_4G14700)"/>
    <property type="match status" value="1"/>
</dbReference>
<feature type="chain" id="PRO_5021220194" description="CBM1 domain-containing protein" evidence="3">
    <location>
        <begin position="23"/>
        <end position="488"/>
    </location>
</feature>
<evidence type="ECO:0000256" key="2">
    <source>
        <dbReference type="ARBA" id="ARBA00022801"/>
    </source>
</evidence>
<name>A0A4Z1F236_9HELO</name>
<dbReference type="SMART" id="SM00236">
    <property type="entry name" value="fCBD"/>
    <property type="match status" value="1"/>
</dbReference>
<dbReference type="AlphaFoldDB" id="A0A4Z1F236"/>
<dbReference type="SUPFAM" id="SSF57180">
    <property type="entry name" value="Cellulose-binding domain"/>
    <property type="match status" value="1"/>
</dbReference>
<sequence length="488" mass="49844">MVVINSKSLPLAAGLFISATSAADVALYGQCGGSGFTGSTSCVSGAVCQSQNAFYYQCVAGAATATSAAEVVSSTAIAPVTTALAVSSLAPAVSSSAVQVSSATTKKKCSSTTFATSVAKQSTSVASSSVIAKASSAAQAASSQISSVQSVVASSVQSSAVVASSSSTSSVPLITTTFAALPTAIVSTSAALLTSTQAAIVATSSSSAAVASTASSSASSGTKYLMVFGDSYTSDGFYGGATLPSAENPLGVALPGSTTDGGLGWLGVVATELNSSLVLGYDYAEYGATTDNTLVNGATHDLIAQVTEFSTYAAHNVSTAPWTEDNTMAIVWMGINDVGNSYWDGFVTPFDKILDVYFAQLQILYDAGIRYFTLFTIPPFDQAPVFAEQTAQNMDYVRGNITTYNADLVTRLATFEAANSGVTGKIFNTTESFYTVLDDPATYGSPDATCMNADGTSCLWYDTYHPGQAIQKLVAENFVKTMSGIFSL</sequence>